<feature type="transmembrane region" description="Helical" evidence="7">
    <location>
        <begin position="151"/>
        <end position="169"/>
    </location>
</feature>
<proteinExistence type="inferred from homology"/>
<dbReference type="PANTHER" id="PTHR43690">
    <property type="entry name" value="NARDILYSIN"/>
    <property type="match status" value="1"/>
</dbReference>
<dbReference type="PANTHER" id="PTHR43690:SF18">
    <property type="entry name" value="INSULIN-DEGRADING ENZYME-RELATED"/>
    <property type="match status" value="1"/>
</dbReference>
<dbReference type="STRING" id="74649.A0A2P6SC75"/>
<dbReference type="EC" id="3.4.24.61" evidence="9"/>
<evidence type="ECO:0000256" key="6">
    <source>
        <dbReference type="ARBA" id="ARBA00023049"/>
    </source>
</evidence>
<protein>
    <submittedName>
        <fullName evidence="9">Putative nardilysin</fullName>
        <ecNumber evidence="9">3.4.24.61</ecNumber>
    </submittedName>
</protein>
<reference evidence="9 10" key="1">
    <citation type="journal article" date="2018" name="Nat. Genet.">
        <title>The Rosa genome provides new insights in the design of modern roses.</title>
        <authorList>
            <person name="Bendahmane M."/>
        </authorList>
    </citation>
    <scope>NUCLEOTIDE SEQUENCE [LARGE SCALE GENOMIC DNA]</scope>
    <source>
        <strain evidence="10">cv. Old Blush</strain>
    </source>
</reference>
<keyword evidence="4 9" id="KW-0378">Hydrolase</keyword>
<dbReference type="Pfam" id="PF00675">
    <property type="entry name" value="Peptidase_M16"/>
    <property type="match status" value="1"/>
</dbReference>
<keyword evidence="6" id="KW-0482">Metalloprotease</keyword>
<feature type="domain" description="Peptidase M16 N-terminal" evidence="8">
    <location>
        <begin position="9"/>
        <end position="104"/>
    </location>
</feature>
<comment type="similarity">
    <text evidence="1">Belongs to the peptidase M16 family.</text>
</comment>
<dbReference type="InterPro" id="IPR011765">
    <property type="entry name" value="Pept_M16_N"/>
</dbReference>
<evidence type="ECO:0000256" key="7">
    <source>
        <dbReference type="SAM" id="Phobius"/>
    </source>
</evidence>
<evidence type="ECO:0000256" key="1">
    <source>
        <dbReference type="ARBA" id="ARBA00007261"/>
    </source>
</evidence>
<keyword evidence="7" id="KW-0472">Membrane</keyword>
<evidence type="ECO:0000313" key="10">
    <source>
        <dbReference type="Proteomes" id="UP000238479"/>
    </source>
</evidence>
<keyword evidence="7" id="KW-1133">Transmembrane helix</keyword>
<sequence length="219" mass="24594">MQCPICIGAAAAMWVGIGSFSDPPEAQGLAHFLEHMLFMGSTEFSDENEHGGCSNPYAEVEHTCYHFEVKQEFLKGALTRICSLFVSPLVKNEAMEREVQASLTRLCRTVLATLNNFNAIQGHLVTRLIDSHERAGEVCIPISKLKGGQHLWLLVLGMTGCIIFLFWFMSFARTFISLTLVSGLDKIFYTIGLVYQYINLLHQVSPQQWIFKELQDTGI</sequence>
<dbReference type="AlphaFoldDB" id="A0A2P6SC75"/>
<dbReference type="InterPro" id="IPR050626">
    <property type="entry name" value="Peptidase_M16"/>
</dbReference>
<evidence type="ECO:0000256" key="2">
    <source>
        <dbReference type="ARBA" id="ARBA00022670"/>
    </source>
</evidence>
<dbReference type="GO" id="GO:0005829">
    <property type="term" value="C:cytosol"/>
    <property type="evidence" value="ECO:0007669"/>
    <property type="project" value="TreeGrafter"/>
</dbReference>
<keyword evidence="5" id="KW-0862">Zinc</keyword>
<dbReference type="EMBL" id="PDCK01000039">
    <property type="protein sequence ID" value="PRQ56280.1"/>
    <property type="molecule type" value="Genomic_DNA"/>
</dbReference>
<evidence type="ECO:0000259" key="8">
    <source>
        <dbReference type="Pfam" id="PF00675"/>
    </source>
</evidence>
<evidence type="ECO:0000256" key="3">
    <source>
        <dbReference type="ARBA" id="ARBA00022723"/>
    </source>
</evidence>
<keyword evidence="7" id="KW-0812">Transmembrane</keyword>
<dbReference type="GO" id="GO:0006508">
    <property type="term" value="P:proteolysis"/>
    <property type="evidence" value="ECO:0007669"/>
    <property type="project" value="UniProtKB-KW"/>
</dbReference>
<dbReference type="GO" id="GO:0046872">
    <property type="term" value="F:metal ion binding"/>
    <property type="evidence" value="ECO:0007669"/>
    <property type="project" value="UniProtKB-KW"/>
</dbReference>
<gene>
    <name evidence="9" type="ORF">RchiOBHm_Chr1g0334041</name>
</gene>
<comment type="caution">
    <text evidence="9">The sequence shown here is derived from an EMBL/GenBank/DDBJ whole genome shotgun (WGS) entry which is preliminary data.</text>
</comment>
<dbReference type="Gene3D" id="3.30.830.10">
    <property type="entry name" value="Metalloenzyme, LuxS/M16 peptidase-like"/>
    <property type="match status" value="2"/>
</dbReference>
<dbReference type="Gramene" id="PRQ56280">
    <property type="protein sequence ID" value="PRQ56280"/>
    <property type="gene ID" value="RchiOBHm_Chr1g0334041"/>
</dbReference>
<dbReference type="Proteomes" id="UP000238479">
    <property type="component" value="Chromosome 1"/>
</dbReference>
<dbReference type="InterPro" id="IPR011249">
    <property type="entry name" value="Metalloenz_LuxS/M16"/>
</dbReference>
<accession>A0A2P6SC75</accession>
<keyword evidence="3" id="KW-0479">Metal-binding</keyword>
<name>A0A2P6SC75_ROSCH</name>
<evidence type="ECO:0000313" key="9">
    <source>
        <dbReference type="EMBL" id="PRQ56280.1"/>
    </source>
</evidence>
<organism evidence="9 10">
    <name type="scientific">Rosa chinensis</name>
    <name type="common">China rose</name>
    <dbReference type="NCBI Taxonomy" id="74649"/>
    <lineage>
        <taxon>Eukaryota</taxon>
        <taxon>Viridiplantae</taxon>
        <taxon>Streptophyta</taxon>
        <taxon>Embryophyta</taxon>
        <taxon>Tracheophyta</taxon>
        <taxon>Spermatophyta</taxon>
        <taxon>Magnoliopsida</taxon>
        <taxon>eudicotyledons</taxon>
        <taxon>Gunneridae</taxon>
        <taxon>Pentapetalae</taxon>
        <taxon>rosids</taxon>
        <taxon>fabids</taxon>
        <taxon>Rosales</taxon>
        <taxon>Rosaceae</taxon>
        <taxon>Rosoideae</taxon>
        <taxon>Rosoideae incertae sedis</taxon>
        <taxon>Rosa</taxon>
    </lineage>
</organism>
<keyword evidence="2" id="KW-0645">Protease</keyword>
<dbReference type="InterPro" id="IPR001431">
    <property type="entry name" value="Pept_M16_Zn_BS"/>
</dbReference>
<keyword evidence="10" id="KW-1185">Reference proteome</keyword>
<evidence type="ECO:0000256" key="4">
    <source>
        <dbReference type="ARBA" id="ARBA00022801"/>
    </source>
</evidence>
<evidence type="ECO:0000256" key="5">
    <source>
        <dbReference type="ARBA" id="ARBA00022833"/>
    </source>
</evidence>
<dbReference type="PROSITE" id="PS00143">
    <property type="entry name" value="INSULINASE"/>
    <property type="match status" value="1"/>
</dbReference>
<dbReference type="SUPFAM" id="SSF63411">
    <property type="entry name" value="LuxS/MPP-like metallohydrolase"/>
    <property type="match status" value="1"/>
</dbReference>
<dbReference type="GO" id="GO:0004222">
    <property type="term" value="F:metalloendopeptidase activity"/>
    <property type="evidence" value="ECO:0007669"/>
    <property type="project" value="UniProtKB-EC"/>
</dbReference>